<evidence type="ECO:0000313" key="12">
    <source>
        <dbReference type="Proteomes" id="UP000571084"/>
    </source>
</evidence>
<evidence type="ECO:0000256" key="8">
    <source>
        <dbReference type="ARBA" id="ARBA00023306"/>
    </source>
</evidence>
<keyword evidence="2 9" id="KW-1003">Cell membrane</keyword>
<dbReference type="RefSeq" id="WP_168051290.1">
    <property type="nucleotide sequence ID" value="NZ_JAAOZT010000001.1"/>
</dbReference>
<dbReference type="InterPro" id="IPR005548">
    <property type="entry name" value="Cell_div_FtsQ/DivIB_C"/>
</dbReference>
<sequence>MWQDIKILNATSNALFGLALLALMAGGAWWLAQRPMFALKVIRVESAEKSDLRRVNPLTIRASALPRIKGNFFTANLDSVRVAFESVPWVRKASVQREWPNQLVVTIEEHQPLGTWDDDGRLLSVKGDLFIANLDEAEEDGELLKFGGPNGSEKDVLARFADFQKWFAPIKLTPTDVELSPRYAWSVKLNNGMTVALGREQTRATLHDRVNRLIEIYPQLLARLQDRIESVDMRYPNGLALKASSLGAELNNKK</sequence>
<keyword evidence="12" id="KW-1185">Reference proteome</keyword>
<feature type="transmembrane region" description="Helical" evidence="9">
    <location>
        <begin position="12"/>
        <end position="32"/>
    </location>
</feature>
<keyword evidence="7 9" id="KW-0472">Membrane</keyword>
<dbReference type="Proteomes" id="UP000571084">
    <property type="component" value="Unassembled WGS sequence"/>
</dbReference>
<reference evidence="11 12" key="1">
    <citation type="submission" date="2020-08" db="EMBL/GenBank/DDBJ databases">
        <title>Genomic Encyclopedia of Type Strains, Phase IV (KMG-IV): sequencing the most valuable type-strain genomes for metagenomic binning, comparative biology and taxonomic classification.</title>
        <authorList>
            <person name="Goeker M."/>
        </authorList>
    </citation>
    <scope>NUCLEOTIDE SEQUENCE [LARGE SCALE GENOMIC DNA]</scope>
    <source>
        <strain evidence="11 12">DSM 23240</strain>
    </source>
</reference>
<evidence type="ECO:0000259" key="10">
    <source>
        <dbReference type="PROSITE" id="PS51779"/>
    </source>
</evidence>
<evidence type="ECO:0000256" key="7">
    <source>
        <dbReference type="ARBA" id="ARBA00023136"/>
    </source>
</evidence>
<organism evidence="11 12">
    <name type="scientific">Glaciimonas immobilis</name>
    <dbReference type="NCBI Taxonomy" id="728004"/>
    <lineage>
        <taxon>Bacteria</taxon>
        <taxon>Pseudomonadati</taxon>
        <taxon>Pseudomonadota</taxon>
        <taxon>Betaproteobacteria</taxon>
        <taxon>Burkholderiales</taxon>
        <taxon>Oxalobacteraceae</taxon>
        <taxon>Glaciimonas</taxon>
    </lineage>
</organism>
<dbReference type="HAMAP" id="MF_00911">
    <property type="entry name" value="FtsQ_subfam"/>
    <property type="match status" value="1"/>
</dbReference>
<dbReference type="Pfam" id="PF08478">
    <property type="entry name" value="POTRA_1"/>
    <property type="match status" value="1"/>
</dbReference>
<evidence type="ECO:0000256" key="5">
    <source>
        <dbReference type="ARBA" id="ARBA00022692"/>
    </source>
</evidence>
<dbReference type="InterPro" id="IPR013685">
    <property type="entry name" value="POTRA_FtsQ_type"/>
</dbReference>
<keyword evidence="8 9" id="KW-0131">Cell cycle</keyword>
<dbReference type="AlphaFoldDB" id="A0A840RTV4"/>
<dbReference type="GO" id="GO:0090529">
    <property type="term" value="P:cell septum assembly"/>
    <property type="evidence" value="ECO:0007669"/>
    <property type="project" value="InterPro"/>
</dbReference>
<keyword evidence="3 9" id="KW-0997">Cell inner membrane</keyword>
<dbReference type="EMBL" id="JACHHQ010000004">
    <property type="protein sequence ID" value="MBB5200114.1"/>
    <property type="molecule type" value="Genomic_DNA"/>
</dbReference>
<keyword evidence="6 9" id="KW-1133">Transmembrane helix</keyword>
<proteinExistence type="inferred from homology"/>
<dbReference type="InterPro" id="IPR045335">
    <property type="entry name" value="FtsQ_C_sf"/>
</dbReference>
<accession>A0A840RTV4</accession>
<dbReference type="GO" id="GO:0043093">
    <property type="term" value="P:FtsZ-dependent cytokinesis"/>
    <property type="evidence" value="ECO:0007669"/>
    <property type="project" value="UniProtKB-UniRule"/>
</dbReference>
<evidence type="ECO:0000313" key="11">
    <source>
        <dbReference type="EMBL" id="MBB5200114.1"/>
    </source>
</evidence>
<protein>
    <recommendedName>
        <fullName evidence="9">Cell division protein FtsQ</fullName>
    </recommendedName>
</protein>
<evidence type="ECO:0000256" key="4">
    <source>
        <dbReference type="ARBA" id="ARBA00022618"/>
    </source>
</evidence>
<dbReference type="Pfam" id="PF03799">
    <property type="entry name" value="FtsQ_DivIB_C"/>
    <property type="match status" value="1"/>
</dbReference>
<keyword evidence="5 9" id="KW-0812">Transmembrane</keyword>
<keyword evidence="4 9" id="KW-0132">Cell division</keyword>
<dbReference type="Gene3D" id="3.40.50.11690">
    <property type="entry name" value="Cell division protein FtsQ/DivIB"/>
    <property type="match status" value="1"/>
</dbReference>
<dbReference type="PANTHER" id="PTHR35851:SF1">
    <property type="entry name" value="CELL DIVISION PROTEIN FTSQ"/>
    <property type="match status" value="1"/>
</dbReference>
<dbReference type="Gene3D" id="3.10.20.310">
    <property type="entry name" value="membrane protein fhac"/>
    <property type="match status" value="1"/>
</dbReference>
<dbReference type="PANTHER" id="PTHR35851">
    <property type="entry name" value="CELL DIVISION PROTEIN FTSQ"/>
    <property type="match status" value="1"/>
</dbReference>
<dbReference type="GO" id="GO:0005886">
    <property type="term" value="C:plasma membrane"/>
    <property type="evidence" value="ECO:0007669"/>
    <property type="project" value="UniProtKB-SubCell"/>
</dbReference>
<name>A0A840RTV4_9BURK</name>
<dbReference type="InterPro" id="IPR026579">
    <property type="entry name" value="FtsQ"/>
</dbReference>
<dbReference type="PROSITE" id="PS51779">
    <property type="entry name" value="POTRA"/>
    <property type="match status" value="1"/>
</dbReference>
<dbReference type="GO" id="GO:0032153">
    <property type="term" value="C:cell division site"/>
    <property type="evidence" value="ECO:0007669"/>
    <property type="project" value="UniProtKB-UniRule"/>
</dbReference>
<evidence type="ECO:0000256" key="3">
    <source>
        <dbReference type="ARBA" id="ARBA00022519"/>
    </source>
</evidence>
<feature type="domain" description="POTRA" evidence="10">
    <location>
        <begin position="37"/>
        <end position="110"/>
    </location>
</feature>
<comment type="caution">
    <text evidence="11">The sequence shown here is derived from an EMBL/GenBank/DDBJ whole genome shotgun (WGS) entry which is preliminary data.</text>
</comment>
<evidence type="ECO:0000256" key="9">
    <source>
        <dbReference type="HAMAP-Rule" id="MF_00911"/>
    </source>
</evidence>
<comment type="function">
    <text evidence="9">Essential cell division protein. May link together the upstream cell division proteins, which are predominantly cytoplasmic, with the downstream cell division proteins, which are predominantly periplasmic. May control correct divisome assembly.</text>
</comment>
<gene>
    <name evidence="9" type="primary">ftsQ</name>
    <name evidence="11" type="ORF">HNR39_001949</name>
</gene>
<evidence type="ECO:0000256" key="6">
    <source>
        <dbReference type="ARBA" id="ARBA00022989"/>
    </source>
</evidence>
<evidence type="ECO:0000256" key="1">
    <source>
        <dbReference type="ARBA" id="ARBA00004370"/>
    </source>
</evidence>
<evidence type="ECO:0000256" key="2">
    <source>
        <dbReference type="ARBA" id="ARBA00022475"/>
    </source>
</evidence>
<comment type="subunit">
    <text evidence="9">Part of a complex composed of FtsB, FtsL and FtsQ.</text>
</comment>
<comment type="similarity">
    <text evidence="9">Belongs to the FtsQ/DivIB family. FtsQ subfamily.</text>
</comment>
<comment type="subcellular location">
    <subcellularLocation>
        <location evidence="9">Cell inner membrane</location>
        <topology evidence="9">Single-pass type II membrane protein</topology>
    </subcellularLocation>
    <subcellularLocation>
        <location evidence="1">Membrane</location>
    </subcellularLocation>
    <text evidence="9">Localizes to the division septum.</text>
</comment>
<dbReference type="InterPro" id="IPR034746">
    <property type="entry name" value="POTRA"/>
</dbReference>